<gene>
    <name evidence="2" type="ORF">EEDITHA_LOCUS12741</name>
</gene>
<dbReference type="GO" id="GO:0003824">
    <property type="term" value="F:catalytic activity"/>
    <property type="evidence" value="ECO:0007669"/>
    <property type="project" value="InterPro"/>
</dbReference>
<dbReference type="Pfam" id="PF14529">
    <property type="entry name" value="Exo_endo_phos_2"/>
    <property type="match status" value="1"/>
</dbReference>
<reference evidence="2" key="1">
    <citation type="submission" date="2022-03" db="EMBL/GenBank/DDBJ databases">
        <authorList>
            <person name="Tunstrom K."/>
        </authorList>
    </citation>
    <scope>NUCLEOTIDE SEQUENCE</scope>
</reference>
<accession>A0AAU9UES0</accession>
<dbReference type="EMBL" id="CAKOGL010000018">
    <property type="protein sequence ID" value="CAH2097526.1"/>
    <property type="molecule type" value="Genomic_DNA"/>
</dbReference>
<dbReference type="Gene3D" id="3.60.10.10">
    <property type="entry name" value="Endonuclease/exonuclease/phosphatase"/>
    <property type="match status" value="1"/>
</dbReference>
<organism evidence="2 3">
    <name type="scientific">Euphydryas editha</name>
    <name type="common">Edith's checkerspot</name>
    <dbReference type="NCBI Taxonomy" id="104508"/>
    <lineage>
        <taxon>Eukaryota</taxon>
        <taxon>Metazoa</taxon>
        <taxon>Ecdysozoa</taxon>
        <taxon>Arthropoda</taxon>
        <taxon>Hexapoda</taxon>
        <taxon>Insecta</taxon>
        <taxon>Pterygota</taxon>
        <taxon>Neoptera</taxon>
        <taxon>Endopterygota</taxon>
        <taxon>Lepidoptera</taxon>
        <taxon>Glossata</taxon>
        <taxon>Ditrysia</taxon>
        <taxon>Papilionoidea</taxon>
        <taxon>Nymphalidae</taxon>
        <taxon>Nymphalinae</taxon>
        <taxon>Euphydryas</taxon>
    </lineage>
</organism>
<evidence type="ECO:0000259" key="1">
    <source>
        <dbReference type="PROSITE" id="PS50878"/>
    </source>
</evidence>
<dbReference type="PROSITE" id="PS50878">
    <property type="entry name" value="RT_POL"/>
    <property type="match status" value="1"/>
</dbReference>
<dbReference type="CDD" id="cd01650">
    <property type="entry name" value="RT_nLTR_like"/>
    <property type="match status" value="1"/>
</dbReference>
<dbReference type="InterPro" id="IPR036691">
    <property type="entry name" value="Endo/exonu/phosph_ase_sf"/>
</dbReference>
<dbReference type="SUPFAM" id="SSF56219">
    <property type="entry name" value="DNase I-like"/>
    <property type="match status" value="1"/>
</dbReference>
<dbReference type="InterPro" id="IPR000477">
    <property type="entry name" value="RT_dom"/>
</dbReference>
<evidence type="ECO:0000313" key="2">
    <source>
        <dbReference type="EMBL" id="CAH2097526.1"/>
    </source>
</evidence>
<dbReference type="Pfam" id="PF00078">
    <property type="entry name" value="RVT_1"/>
    <property type="match status" value="1"/>
</dbReference>
<protein>
    <recommendedName>
        <fullName evidence="1">Reverse transcriptase domain-containing protein</fullName>
    </recommendedName>
</protein>
<comment type="caution">
    <text evidence="2">The sequence shown here is derived from an EMBL/GenBank/DDBJ whole genome shotgun (WGS) entry which is preliminary data.</text>
</comment>
<name>A0AAU9UES0_EUPED</name>
<keyword evidence="3" id="KW-1185">Reference proteome</keyword>
<dbReference type="AlphaFoldDB" id="A0AAU9UES0"/>
<dbReference type="Proteomes" id="UP001153954">
    <property type="component" value="Unassembled WGS sequence"/>
</dbReference>
<proteinExistence type="predicted"/>
<dbReference type="SUPFAM" id="SSF56672">
    <property type="entry name" value="DNA/RNA polymerases"/>
    <property type="match status" value="1"/>
</dbReference>
<evidence type="ECO:0000313" key="3">
    <source>
        <dbReference type="Proteomes" id="UP001153954"/>
    </source>
</evidence>
<dbReference type="GO" id="GO:0071897">
    <property type="term" value="P:DNA biosynthetic process"/>
    <property type="evidence" value="ECO:0007669"/>
    <property type="project" value="UniProtKB-ARBA"/>
</dbReference>
<dbReference type="InterPro" id="IPR043502">
    <property type="entry name" value="DNA/RNA_pol_sf"/>
</dbReference>
<dbReference type="PANTHER" id="PTHR19446">
    <property type="entry name" value="REVERSE TRANSCRIPTASES"/>
    <property type="match status" value="1"/>
</dbReference>
<feature type="domain" description="Reverse transcriptase" evidence="1">
    <location>
        <begin position="412"/>
        <end position="677"/>
    </location>
</feature>
<sequence>MNIQGFLISIIQVYAPTESASEEDIEEFYKTIDKALDTAHNNVILMGDFNAKIGLPKKGEHLVIKQFGSGTRNERGQRLVDFALEHKLTIINTCFKKKLSRRWTWRSPDRKTKNEIDYILSNQPSLFQDIGTMNLNYPSDHRLIRSKVKLSKLKKSRVNYSIKHTSQLKSEEEIANYRETLSGMLSKQGDGHGNTSVQTHYDNITNAITTSLKSAQAIGKEHKRHRIISERTSSLLQRRKELQKTKNKSRSMKNELSALYKLVNKYIRKDYSTYRQSILEKHLILTGSTKKAYKELRTSKTWIEGLKEYGKDLNNRKDIINTATNFYKNLYSNKNQVTTVKTKNTIKTTNMTEAYTEQLNEDNIKTINENEIIDAIKRLKLEKSPGSDSITNEDLKTACHILATPLAELYNLILQSSETPAQWSESNIILIYKKGDPKYITNYRPISLLPTLYKLFSAIINLRISPVIEARQPVEQAGFRKGFSTIDHIHTLELIIEKYREQQRPLYLGFIDYQKAFDTVTHDIVWQCLKEQGVSEVYIKVIRNIYNNNMGRIKLDILGPSFAIKRGVRQGDPLSPKVFIAVLESIINKLNWSKRGIYIQGAFLSHLRFADDIVILSETNTELQLMINDLQSASTEVGLEINLTKTMAMTNSLKKQIKVNGYPLEYTDNYNYLGKTISFEKENNELEIERRVQRTWNKFWSLKEIFKSNMPIKLKTKTLNSSLLPCLTYGCQTWKFTSKVKQKITSCQHGIERSMLKIKKTR</sequence>
<dbReference type="InterPro" id="IPR005135">
    <property type="entry name" value="Endo/exonuclease/phosphatase"/>
</dbReference>